<name>A0A8G2C3V5_DESNO</name>
<proteinExistence type="predicted"/>
<evidence type="ECO:0000313" key="2">
    <source>
        <dbReference type="Proteomes" id="UP000199581"/>
    </source>
</evidence>
<dbReference type="EMBL" id="FOTO01000008">
    <property type="protein sequence ID" value="SFL86564.1"/>
    <property type="molecule type" value="Genomic_DNA"/>
</dbReference>
<dbReference type="AlphaFoldDB" id="A0A8G2C3V5"/>
<dbReference type="OrthoDB" id="5431608at2"/>
<dbReference type="RefSeq" id="WP_092192699.1">
    <property type="nucleotide sequence ID" value="NZ_FOTO01000008.1"/>
</dbReference>
<dbReference type="Proteomes" id="UP000199581">
    <property type="component" value="Unassembled WGS sequence"/>
</dbReference>
<protein>
    <submittedName>
        <fullName evidence="1">Uncharacterized protein</fullName>
    </submittedName>
</protein>
<reference evidence="1 2" key="1">
    <citation type="submission" date="2016-10" db="EMBL/GenBank/DDBJ databases">
        <authorList>
            <person name="Varghese N."/>
            <person name="Submissions S."/>
        </authorList>
    </citation>
    <scope>NUCLEOTIDE SEQUENCE [LARGE SCALE GENOMIC DNA]</scope>
    <source>
        <strain evidence="1 2">DSM 1741</strain>
    </source>
</reference>
<sequence>MYLTAMTHRDELFELTLRWMNDDFHPDDGETLTRIFVYESAISAVISERILRLLGGFWGSKLHARRVRFKQELRERIIAHLGALTPRMAELAYSYRQNPKYFFPYLPIDALVITDLDSHLLALGRIKRMARVAEKVSFRLVEALYREIRSKARHLAELRAAQAGVPLNELLSSKEAMQNDFVQAEEAVACSFMDKTIHIGAESLTINDIIGFKIIAPQETLDRLPDMLGNEAGVHIAEIEKHTGNYNAVNLLLDVALPPANVLTARLAEMDWDVARRRGLDRDEIRRNIAGYVEQGADSVRIELILTTPEELMEAEFGRSIHELRVLRLRQRQKYRGPLGQNASYLIEYMLALASSPTVHIPELPIKMYGRYLPEEISALKRGLYGSPIDDGLLGAFYLHEGQAEQILPVDRLAEES</sequence>
<gene>
    <name evidence="1" type="ORF">SAMN05421830_10818</name>
</gene>
<organism evidence="1 2">
    <name type="scientific">Desulfomicrobium norvegicum (strain DSM 1741 / NCIMB 8310)</name>
    <name type="common">Desulfovibrio baculatus (strain Norway 4)</name>
    <name type="synonym">Desulfovibrio desulfuricans (strain Norway 4)</name>
    <dbReference type="NCBI Taxonomy" id="52561"/>
    <lineage>
        <taxon>Bacteria</taxon>
        <taxon>Pseudomonadati</taxon>
        <taxon>Thermodesulfobacteriota</taxon>
        <taxon>Desulfovibrionia</taxon>
        <taxon>Desulfovibrionales</taxon>
        <taxon>Desulfomicrobiaceae</taxon>
        <taxon>Desulfomicrobium</taxon>
    </lineage>
</organism>
<evidence type="ECO:0000313" key="1">
    <source>
        <dbReference type="EMBL" id="SFL86564.1"/>
    </source>
</evidence>
<accession>A0A8G2C3V5</accession>
<comment type="caution">
    <text evidence="1">The sequence shown here is derived from an EMBL/GenBank/DDBJ whole genome shotgun (WGS) entry which is preliminary data.</text>
</comment>
<keyword evidence="2" id="KW-1185">Reference proteome</keyword>